<dbReference type="GO" id="GO:0050660">
    <property type="term" value="F:flavin adenine dinucleotide binding"/>
    <property type="evidence" value="ECO:0007669"/>
    <property type="project" value="InterPro"/>
</dbReference>
<feature type="domain" description="Acyl-CoA oxidase/dehydrogenase middle" evidence="8">
    <location>
        <begin position="119"/>
        <end position="213"/>
    </location>
</feature>
<evidence type="ECO:0000313" key="10">
    <source>
        <dbReference type="EMBL" id="SEG27258.1"/>
    </source>
</evidence>
<dbReference type="RefSeq" id="WP_103955089.1">
    <property type="nucleotide sequence ID" value="NZ_FNVT01000002.1"/>
</dbReference>
<evidence type="ECO:0000256" key="5">
    <source>
        <dbReference type="ARBA" id="ARBA00023002"/>
    </source>
</evidence>
<dbReference type="Gene3D" id="1.20.140.10">
    <property type="entry name" value="Butyryl-CoA Dehydrogenase, subunit A, domain 3"/>
    <property type="match status" value="1"/>
</dbReference>
<keyword evidence="5 6" id="KW-0560">Oxidoreductase</keyword>
<evidence type="ECO:0000259" key="9">
    <source>
        <dbReference type="Pfam" id="PF02771"/>
    </source>
</evidence>
<dbReference type="InterPro" id="IPR006091">
    <property type="entry name" value="Acyl-CoA_Oxase/DH_mid-dom"/>
</dbReference>
<evidence type="ECO:0000256" key="6">
    <source>
        <dbReference type="RuleBase" id="RU362125"/>
    </source>
</evidence>
<dbReference type="FunFam" id="2.40.110.10:FF:000009">
    <property type="entry name" value="Acyl-CoA dehydrogenase"/>
    <property type="match status" value="1"/>
</dbReference>
<sequence>MLKDEYEELRKTVESFAREVVAPVIGDFYEREEFPYDIVRQMGAMGLFGLPFPEEYGGMGGDYFALCVALEELARVDSSVAITLEAAVSLGAMPIFRFGDDEQRATWLPRLASGETLGAFGLTEPGGGSDVPGGMRSTAVLDGAEWVINGTKAFITNSGTDITGVIGVAALTGEREISTILVPSGTPGFTVSKKYSKVGWNASDTRELSFTDCRVPAENLLGERGRGYAQFLQTLDEGRIAIAAVSVGLAQGCVDESLRYVRDRRAFGHPIGHYQAIQFKIADMETRAHTARLAYYHAAEKMLAGLPFKKEAAIAKLVASNAAMDNSRDATQVFGGYGFMNEFPVGRFYRDAKILEIGEGTSEVQRMLIARQLGLGDL</sequence>
<keyword evidence="11" id="KW-1185">Reference proteome</keyword>
<reference evidence="10 11" key="1">
    <citation type="submission" date="2016-10" db="EMBL/GenBank/DDBJ databases">
        <authorList>
            <person name="de Groot N.N."/>
        </authorList>
    </citation>
    <scope>NUCLEOTIDE SEQUENCE [LARGE SCALE GENOMIC DNA]</scope>
    <source>
        <strain evidence="10 11">CGMCC 4.7037</strain>
    </source>
</reference>
<dbReference type="FunFam" id="1.10.540.10:FF:000002">
    <property type="entry name" value="Acyl-CoA dehydrogenase FadE19"/>
    <property type="match status" value="1"/>
</dbReference>
<dbReference type="Pfam" id="PF02770">
    <property type="entry name" value="Acyl-CoA_dh_M"/>
    <property type="match status" value="1"/>
</dbReference>
<protein>
    <submittedName>
        <fullName evidence="10">Acyl-CoA dehydrogenase</fullName>
    </submittedName>
</protein>
<evidence type="ECO:0000313" key="11">
    <source>
        <dbReference type="Proteomes" id="UP000236732"/>
    </source>
</evidence>
<dbReference type="EMBL" id="FNVT01000002">
    <property type="protein sequence ID" value="SEG27258.1"/>
    <property type="molecule type" value="Genomic_DNA"/>
</dbReference>
<dbReference type="PROSITE" id="PS00073">
    <property type="entry name" value="ACYL_COA_DH_2"/>
    <property type="match status" value="1"/>
</dbReference>
<dbReference type="SUPFAM" id="SSF47203">
    <property type="entry name" value="Acyl-CoA dehydrogenase C-terminal domain-like"/>
    <property type="match status" value="1"/>
</dbReference>
<dbReference type="InterPro" id="IPR037069">
    <property type="entry name" value="AcylCoA_DH/ox_N_sf"/>
</dbReference>
<dbReference type="Proteomes" id="UP000236732">
    <property type="component" value="Unassembled WGS sequence"/>
</dbReference>
<dbReference type="OrthoDB" id="5241155at2"/>
<dbReference type="PANTHER" id="PTHR43884:SF12">
    <property type="entry name" value="ISOVALERYL-COA DEHYDROGENASE, MITOCHONDRIAL-RELATED"/>
    <property type="match status" value="1"/>
</dbReference>
<dbReference type="Gene3D" id="1.10.540.10">
    <property type="entry name" value="Acyl-CoA dehydrogenase/oxidase, N-terminal domain"/>
    <property type="match status" value="1"/>
</dbReference>
<dbReference type="InterPro" id="IPR036250">
    <property type="entry name" value="AcylCo_DH-like_C"/>
</dbReference>
<dbReference type="SUPFAM" id="SSF56645">
    <property type="entry name" value="Acyl-CoA dehydrogenase NM domain-like"/>
    <property type="match status" value="1"/>
</dbReference>
<evidence type="ECO:0000256" key="2">
    <source>
        <dbReference type="ARBA" id="ARBA00009347"/>
    </source>
</evidence>
<evidence type="ECO:0000259" key="8">
    <source>
        <dbReference type="Pfam" id="PF02770"/>
    </source>
</evidence>
<dbReference type="InterPro" id="IPR046373">
    <property type="entry name" value="Acyl-CoA_Oxase/DH_mid-dom_sf"/>
</dbReference>
<dbReference type="InterPro" id="IPR009075">
    <property type="entry name" value="AcylCo_DH/oxidase_C"/>
</dbReference>
<dbReference type="InterPro" id="IPR009100">
    <property type="entry name" value="AcylCoA_DH/oxidase_NM_dom_sf"/>
</dbReference>
<feature type="domain" description="Acyl-CoA dehydrogenase/oxidase N-terminal" evidence="9">
    <location>
        <begin position="4"/>
        <end position="115"/>
    </location>
</feature>
<evidence type="ECO:0000259" key="7">
    <source>
        <dbReference type="Pfam" id="PF00441"/>
    </source>
</evidence>
<dbReference type="Gene3D" id="2.40.110.10">
    <property type="entry name" value="Butyryl-CoA Dehydrogenase, subunit A, domain 2"/>
    <property type="match status" value="1"/>
</dbReference>
<dbReference type="InterPro" id="IPR006089">
    <property type="entry name" value="Acyl-CoA_DH_CS"/>
</dbReference>
<dbReference type="PROSITE" id="PS00072">
    <property type="entry name" value="ACYL_COA_DH_1"/>
    <property type="match status" value="1"/>
</dbReference>
<gene>
    <name evidence="10" type="ORF">SAMN05444920_102408</name>
</gene>
<proteinExistence type="inferred from homology"/>
<dbReference type="Pfam" id="PF02771">
    <property type="entry name" value="Acyl-CoA_dh_N"/>
    <property type="match status" value="1"/>
</dbReference>
<dbReference type="FunFam" id="1.20.140.10:FF:000001">
    <property type="entry name" value="Acyl-CoA dehydrogenase"/>
    <property type="match status" value="1"/>
</dbReference>
<dbReference type="Pfam" id="PF00441">
    <property type="entry name" value="Acyl-CoA_dh_1"/>
    <property type="match status" value="1"/>
</dbReference>
<dbReference type="GO" id="GO:0003995">
    <property type="term" value="F:acyl-CoA dehydrogenase activity"/>
    <property type="evidence" value="ECO:0007669"/>
    <property type="project" value="InterPro"/>
</dbReference>
<keyword evidence="3 6" id="KW-0285">Flavoprotein</keyword>
<name>A0A1H5YTG6_9ACTN</name>
<evidence type="ECO:0000256" key="4">
    <source>
        <dbReference type="ARBA" id="ARBA00022827"/>
    </source>
</evidence>
<dbReference type="AlphaFoldDB" id="A0A1H5YTG6"/>
<evidence type="ECO:0000256" key="1">
    <source>
        <dbReference type="ARBA" id="ARBA00001974"/>
    </source>
</evidence>
<dbReference type="InterPro" id="IPR013786">
    <property type="entry name" value="AcylCoA_DH/ox_N"/>
</dbReference>
<evidence type="ECO:0000256" key="3">
    <source>
        <dbReference type="ARBA" id="ARBA00022630"/>
    </source>
</evidence>
<accession>A0A1H5YTG6</accession>
<comment type="similarity">
    <text evidence="2 6">Belongs to the acyl-CoA dehydrogenase family.</text>
</comment>
<comment type="cofactor">
    <cofactor evidence="1 6">
        <name>FAD</name>
        <dbReference type="ChEBI" id="CHEBI:57692"/>
    </cofactor>
</comment>
<feature type="domain" description="Acyl-CoA dehydrogenase/oxidase C-terminal" evidence="7">
    <location>
        <begin position="225"/>
        <end position="373"/>
    </location>
</feature>
<dbReference type="PANTHER" id="PTHR43884">
    <property type="entry name" value="ACYL-COA DEHYDROGENASE"/>
    <property type="match status" value="1"/>
</dbReference>
<keyword evidence="4 6" id="KW-0274">FAD</keyword>
<organism evidence="10 11">
    <name type="scientific">Nonomuraea solani</name>
    <dbReference type="NCBI Taxonomy" id="1144553"/>
    <lineage>
        <taxon>Bacteria</taxon>
        <taxon>Bacillati</taxon>
        <taxon>Actinomycetota</taxon>
        <taxon>Actinomycetes</taxon>
        <taxon>Streptosporangiales</taxon>
        <taxon>Streptosporangiaceae</taxon>
        <taxon>Nonomuraea</taxon>
    </lineage>
</organism>